<evidence type="ECO:0000313" key="2">
    <source>
        <dbReference type="Proteomes" id="UP001243375"/>
    </source>
</evidence>
<dbReference type="Proteomes" id="UP001243375">
    <property type="component" value="Unassembled WGS sequence"/>
</dbReference>
<comment type="caution">
    <text evidence="1">The sequence shown here is derived from an EMBL/GenBank/DDBJ whole genome shotgun (WGS) entry which is preliminary data.</text>
</comment>
<proteinExistence type="predicted"/>
<organism evidence="1 2">
    <name type="scientific">Naganishia vaughanmartiniae</name>
    <dbReference type="NCBI Taxonomy" id="1424756"/>
    <lineage>
        <taxon>Eukaryota</taxon>
        <taxon>Fungi</taxon>
        <taxon>Dikarya</taxon>
        <taxon>Basidiomycota</taxon>
        <taxon>Agaricomycotina</taxon>
        <taxon>Tremellomycetes</taxon>
        <taxon>Filobasidiales</taxon>
        <taxon>Filobasidiaceae</taxon>
        <taxon>Naganishia</taxon>
    </lineage>
</organism>
<dbReference type="EMBL" id="JASBWU010000009">
    <property type="protein sequence ID" value="KAJ9119059.1"/>
    <property type="molecule type" value="Genomic_DNA"/>
</dbReference>
<reference evidence="1" key="1">
    <citation type="submission" date="2023-04" db="EMBL/GenBank/DDBJ databases">
        <title>Draft Genome sequencing of Naganishia species isolated from polar environments using Oxford Nanopore Technology.</title>
        <authorList>
            <person name="Leo P."/>
            <person name="Venkateswaran K."/>
        </authorList>
    </citation>
    <scope>NUCLEOTIDE SEQUENCE</scope>
    <source>
        <strain evidence="1">MNA-CCFEE 5425</strain>
    </source>
</reference>
<sequence>MKQKQPSITLKDRIRTALALEILERKRDEESVTACLLKWKQTRIIGATSGFSTTSSKAKPLTCHDIKLQVFAQSLQDANRHFAKLEAEVKTLKRKLALTEIDLAVKSKALNDVTEISGTVMAKPPIKRRKKATESLKDSTLDTSTSTPIHTDLTPIITSSPTTKNIDVSVLDQASGSNTMTSGKAASRKQKVKKASYVNVGTSTEGCLGVMGLLQKTDAVRLDGSKELLTSRSTVLQPTIIEDFRLIQTLLLPPIPCGNIPQNEEEHQNTLLDQALNVVSHLSQALQLAFASAAISQDVPLGNQQTSNILCAPDDSSSERTLVHDPTRMISLVTTLLSRFLPAILGRLEGSIAHGKVIFAVAKGVVKPAMDQISSHFSSTRRIEHWPGLADDGTARKFLQTIKELLESLLQVVPTYYLTDQGRSGKGSPFVEVIALCSAEALCTGIKSLKVASPTSITAASSTLDTKQPANNDAVVALVDLTRQCLPHLSASTSATGCESNSHISKRTGKSVATRICDSITQLVADMEVEVEVNSSIAAPSPDATVATQHTPNGKESDTDVQGSSNTNKQIKTVPLWTHLGIDRENMLATCRLAEGLMVRECQYIGDEVHGGMYDWLESLVR</sequence>
<keyword evidence="2" id="KW-1185">Reference proteome</keyword>
<protein>
    <submittedName>
        <fullName evidence="1">Uncharacterized protein</fullName>
    </submittedName>
</protein>
<evidence type="ECO:0000313" key="1">
    <source>
        <dbReference type="EMBL" id="KAJ9119059.1"/>
    </source>
</evidence>
<accession>A0ACC2X6M9</accession>
<name>A0ACC2X6M9_9TREE</name>
<gene>
    <name evidence="1" type="ORF">QFC22_003550</name>
</gene>